<dbReference type="KEGG" id="asau:88171590"/>
<dbReference type="GeneID" id="88171590"/>
<name>A0AAX4H524_9ASCO</name>
<dbReference type="InterPro" id="IPR043155">
    <property type="entry name" value="VPS33_dom3b"/>
</dbReference>
<feature type="region of interest" description="Disordered" evidence="2">
    <location>
        <begin position="504"/>
        <end position="533"/>
    </location>
</feature>
<reference evidence="3 4" key="1">
    <citation type="submission" date="2023-10" db="EMBL/GenBank/DDBJ databases">
        <title>Draft Genome Sequence of Candida saopaulonensis from a very Premature Infant with Sepsis.</title>
        <authorList>
            <person name="Ning Y."/>
            <person name="Dai R."/>
            <person name="Xiao M."/>
            <person name="Xu Y."/>
            <person name="Yan Q."/>
            <person name="Zhang L."/>
        </authorList>
    </citation>
    <scope>NUCLEOTIDE SEQUENCE [LARGE SCALE GENOMIC DNA]</scope>
    <source>
        <strain evidence="3 4">19XY460</strain>
    </source>
</reference>
<feature type="compositionally biased region" description="Polar residues" evidence="2">
    <location>
        <begin position="517"/>
        <end position="531"/>
    </location>
</feature>
<protein>
    <recommendedName>
        <fullName evidence="5">Vacuolar protein sorting-associated protein 33</fullName>
    </recommendedName>
</protein>
<dbReference type="Proteomes" id="UP001338582">
    <property type="component" value="Chromosome 1"/>
</dbReference>
<dbReference type="PANTHER" id="PTHR11679">
    <property type="entry name" value="VESICLE PROTEIN SORTING-ASSOCIATED"/>
    <property type="match status" value="1"/>
</dbReference>
<accession>A0AAX4H524</accession>
<dbReference type="GO" id="GO:0016192">
    <property type="term" value="P:vesicle-mediated transport"/>
    <property type="evidence" value="ECO:0007669"/>
    <property type="project" value="InterPro"/>
</dbReference>
<evidence type="ECO:0008006" key="5">
    <source>
        <dbReference type="Google" id="ProtNLM"/>
    </source>
</evidence>
<dbReference type="Gene3D" id="3.90.830.10">
    <property type="entry name" value="Syntaxin Binding Protein 1, Chain A, domain 2"/>
    <property type="match status" value="1"/>
</dbReference>
<evidence type="ECO:0000313" key="4">
    <source>
        <dbReference type="Proteomes" id="UP001338582"/>
    </source>
</evidence>
<dbReference type="InterPro" id="IPR027482">
    <property type="entry name" value="Sec1-like_dom2"/>
</dbReference>
<evidence type="ECO:0000313" key="3">
    <source>
        <dbReference type="EMBL" id="WPK23286.1"/>
    </source>
</evidence>
<evidence type="ECO:0000256" key="2">
    <source>
        <dbReference type="SAM" id="MobiDB-lite"/>
    </source>
</evidence>
<dbReference type="SUPFAM" id="SSF56815">
    <property type="entry name" value="Sec1/munc18-like (SM) proteins"/>
    <property type="match status" value="1"/>
</dbReference>
<gene>
    <name evidence="3" type="ORF">PUMCH_000521</name>
</gene>
<evidence type="ECO:0000256" key="1">
    <source>
        <dbReference type="ARBA" id="ARBA00009884"/>
    </source>
</evidence>
<dbReference type="InterPro" id="IPR043127">
    <property type="entry name" value="Sec-1-like_dom3a"/>
</dbReference>
<keyword evidence="4" id="KW-1185">Reference proteome</keyword>
<dbReference type="Pfam" id="PF00995">
    <property type="entry name" value="Sec1"/>
    <property type="match status" value="1"/>
</dbReference>
<dbReference type="Gene3D" id="3.40.50.1910">
    <property type="match status" value="1"/>
</dbReference>
<dbReference type="RefSeq" id="XP_062875673.1">
    <property type="nucleotide sequence ID" value="XM_063019603.1"/>
</dbReference>
<comment type="similarity">
    <text evidence="1">Belongs to the STXBP/unc-18/SEC1 family.</text>
</comment>
<dbReference type="AlphaFoldDB" id="A0AAX4H524"/>
<dbReference type="InterPro" id="IPR036045">
    <property type="entry name" value="Sec1-like_sf"/>
</dbReference>
<proteinExistence type="inferred from homology"/>
<sequence length="706" mass="79417">MSTTSIQEDLNQSSRDNLLLCLDRVYTNDNLFLIPQRLSKVVNCLSPFLEVRARGKFQELTWLEKFVNDSVLQLSLSSYGTLIVVVESSSVDLELLRELWANLGTSRQKINLIVRNLSQSFYYELCSKVFGRDKSTLLDSVVDVDLNLPNIRMSSNCRLLNWKTYPICIEDFVLTLDMANGGLDSYFNDPIELVSGLADAVTELISKSTSRKDIIKLKNVFAKGDHSSLLLSILMGTKLPELVSTLFSANEAEFYQKKLTGNTDLVILERNLDYFPLILSHMNYLGLLDDIYGTFDEFNGILENKENLHDELYENLKDLNFASIGAKLNKLAKYLQLEYSNSDKLTDLREIKQLVQNLGNLTTKHELVRKHTTLSEGILTKIKSDVEGDYVYNYREQWLELQNEIFDLEYRLQIQKISDIMEISVPFELVLCLVIAVSIINDGIRKKDLDNIERELGLNYGSVPLLILLNMIERKLVKVNNKGNDFFGAFTFGKTELDTMATTTTTTATTRSGGGTQSPPTNGGNPDSSPEVNYEDISLVGVSGGQDIYKSTYTLISKFWNLHPLEDDEDAGGPIESASDYAQPSFALTGATVPLLSRLVESLYSREFLKYKPVNSVSKRPNWAFLNLETMFKGQTVDKNLCDELDNRKSPAKGSTRQEYVVVVIIGGITRSEISALVYLQSKINKKILVVTSGLVTTKKLINSLS</sequence>
<dbReference type="Gene3D" id="1.25.40.850">
    <property type="match status" value="1"/>
</dbReference>
<organism evidence="3 4">
    <name type="scientific">Australozyma saopauloensis</name>
    <dbReference type="NCBI Taxonomy" id="291208"/>
    <lineage>
        <taxon>Eukaryota</taxon>
        <taxon>Fungi</taxon>
        <taxon>Dikarya</taxon>
        <taxon>Ascomycota</taxon>
        <taxon>Saccharomycotina</taxon>
        <taxon>Pichiomycetes</taxon>
        <taxon>Metschnikowiaceae</taxon>
        <taxon>Australozyma</taxon>
    </lineage>
</organism>
<dbReference type="InterPro" id="IPR001619">
    <property type="entry name" value="Sec1-like"/>
</dbReference>
<dbReference type="EMBL" id="CP138894">
    <property type="protein sequence ID" value="WPK23286.1"/>
    <property type="molecule type" value="Genomic_DNA"/>
</dbReference>